<organism evidence="2 3">
    <name type="scientific">Edaphochlamys debaryana</name>
    <dbReference type="NCBI Taxonomy" id="47281"/>
    <lineage>
        <taxon>Eukaryota</taxon>
        <taxon>Viridiplantae</taxon>
        <taxon>Chlorophyta</taxon>
        <taxon>core chlorophytes</taxon>
        <taxon>Chlorophyceae</taxon>
        <taxon>CS clade</taxon>
        <taxon>Chlamydomonadales</taxon>
        <taxon>Chlamydomonadales incertae sedis</taxon>
        <taxon>Edaphochlamys</taxon>
    </lineage>
</organism>
<evidence type="ECO:0000313" key="2">
    <source>
        <dbReference type="EMBL" id="KAG2489288.1"/>
    </source>
</evidence>
<gene>
    <name evidence="2" type="ORF">HYH03_012308</name>
</gene>
<dbReference type="OrthoDB" id="537877at2759"/>
<proteinExistence type="predicted"/>
<reference evidence="2" key="1">
    <citation type="journal article" date="2020" name="bioRxiv">
        <title>Comparative genomics of Chlamydomonas.</title>
        <authorList>
            <person name="Craig R.J."/>
            <person name="Hasan A.R."/>
            <person name="Ness R.W."/>
            <person name="Keightley P.D."/>
        </authorList>
    </citation>
    <scope>NUCLEOTIDE SEQUENCE</scope>
    <source>
        <strain evidence="2">CCAP 11/70</strain>
    </source>
</reference>
<feature type="region of interest" description="Disordered" evidence="1">
    <location>
        <begin position="235"/>
        <end position="258"/>
    </location>
</feature>
<evidence type="ECO:0000313" key="3">
    <source>
        <dbReference type="Proteomes" id="UP000612055"/>
    </source>
</evidence>
<accession>A0A835XS97</accession>
<dbReference type="EMBL" id="JAEHOE010000075">
    <property type="protein sequence ID" value="KAG2489288.1"/>
    <property type="molecule type" value="Genomic_DNA"/>
</dbReference>
<dbReference type="AlphaFoldDB" id="A0A835XS97"/>
<keyword evidence="3" id="KW-1185">Reference proteome</keyword>
<dbReference type="Proteomes" id="UP000612055">
    <property type="component" value="Unassembled WGS sequence"/>
</dbReference>
<name>A0A835XS97_9CHLO</name>
<comment type="caution">
    <text evidence="2">The sequence shown here is derived from an EMBL/GenBank/DDBJ whole genome shotgun (WGS) entry which is preliminary data.</text>
</comment>
<evidence type="ECO:0000256" key="1">
    <source>
        <dbReference type="SAM" id="MobiDB-lite"/>
    </source>
</evidence>
<sequence>MSSLMSIDDDPASFRFLPSQLEVFRGLVFSMVNCSRALAALAVGNVVFNSIEAVEHAHHAHHAAEATAVAAGSPGAMAVLTELAASVSLGDVAFCMNAIIPAALISYAAGPFVQLAQNPDRPHMELALQGVGRLSMTLQQLAWTSGSVGVVLLLEAAVKYPPMVGVASGACLALAAARGAALWWVVRCHTNSGEEVAATLAAVRGGEGAKDLPLVDRAAAWLAMGALLEAEPSIHHHKHGSHGKEHDQGHGHGAGTALLPGGQPHYSFDLSEERVLRSLVEGANAAGLAIALQVLATLSLGVADAATGDASGLVSNLTNGAQKGANAALLFAASAAFDKALHNQDGQDDTNHLLSGLGVEHSGMSGLFTSMAVLSWALLAAGALELVLPSLLDSPLGILVGEKALHVISEVVIEALEAI</sequence>
<protein>
    <submittedName>
        <fullName evidence="2">Uncharacterized protein</fullName>
    </submittedName>
</protein>